<keyword evidence="4" id="KW-1185">Reference proteome</keyword>
<keyword evidence="2" id="KW-0808">Transferase</keyword>
<evidence type="ECO:0000313" key="3">
    <source>
        <dbReference type="EMBL" id="SFO26539.1"/>
    </source>
</evidence>
<gene>
    <name evidence="2" type="primary">anmK</name>
    <name evidence="3" type="ORF">SAMN04488056_104181</name>
</gene>
<dbReference type="GO" id="GO:0097175">
    <property type="term" value="P:1,6-anhydro-N-acetyl-beta-muramic acid catabolic process"/>
    <property type="evidence" value="ECO:0007669"/>
    <property type="project" value="UniProtKB-UniRule"/>
</dbReference>
<dbReference type="GO" id="GO:0016301">
    <property type="term" value="F:kinase activity"/>
    <property type="evidence" value="ECO:0007669"/>
    <property type="project" value="UniProtKB-KW"/>
</dbReference>
<comment type="function">
    <text evidence="2">Catalyzes the specific phosphorylation of 1,6-anhydro-N-acetylmuramic acid (anhMurNAc) with the simultaneous cleavage of the 1,6-anhydro ring, generating MurNAc-6-P. Is required for the utilization of anhMurNAc either imported from the medium or derived from its own cell wall murein, and thus plays a role in cell wall recycling.</text>
</comment>
<dbReference type="PANTHER" id="PTHR30605:SF0">
    <property type="entry name" value="ANHYDRO-N-ACETYLMURAMIC ACID KINASE"/>
    <property type="match status" value="1"/>
</dbReference>
<comment type="similarity">
    <text evidence="2">Belongs to the anhydro-N-acetylmuramic acid kinase family.</text>
</comment>
<comment type="catalytic activity">
    <reaction evidence="2">
        <text>1,6-anhydro-N-acetyl-beta-muramate + ATP + H2O = N-acetyl-D-muramate 6-phosphate + ADP + H(+)</text>
        <dbReference type="Rhea" id="RHEA:24952"/>
        <dbReference type="ChEBI" id="CHEBI:15377"/>
        <dbReference type="ChEBI" id="CHEBI:15378"/>
        <dbReference type="ChEBI" id="CHEBI:30616"/>
        <dbReference type="ChEBI" id="CHEBI:58690"/>
        <dbReference type="ChEBI" id="CHEBI:58722"/>
        <dbReference type="ChEBI" id="CHEBI:456216"/>
        <dbReference type="EC" id="2.7.1.170"/>
    </reaction>
</comment>
<dbReference type="Proteomes" id="UP000199236">
    <property type="component" value="Unassembled WGS sequence"/>
</dbReference>
<reference evidence="3 4" key="1">
    <citation type="submission" date="2016-10" db="EMBL/GenBank/DDBJ databases">
        <authorList>
            <person name="de Groot N.N."/>
        </authorList>
    </citation>
    <scope>NUCLEOTIDE SEQUENCE [LARGE SCALE GENOMIC DNA]</scope>
    <source>
        <strain evidence="3 4">CGMCC 1.9157</strain>
    </source>
</reference>
<dbReference type="InterPro" id="IPR043129">
    <property type="entry name" value="ATPase_NBD"/>
</dbReference>
<keyword evidence="2" id="KW-0547">Nucleotide-binding</keyword>
<dbReference type="HAMAP" id="MF_01270">
    <property type="entry name" value="AnhMurNAc_kinase"/>
    <property type="match status" value="1"/>
</dbReference>
<dbReference type="Pfam" id="PF03702">
    <property type="entry name" value="AnmK"/>
    <property type="match status" value="1"/>
</dbReference>
<keyword evidence="2" id="KW-0067">ATP-binding</keyword>
<dbReference type="UniPathway" id="UPA00544"/>
<evidence type="ECO:0000256" key="2">
    <source>
        <dbReference type="HAMAP-Rule" id="MF_01270"/>
    </source>
</evidence>
<dbReference type="GO" id="GO:0006040">
    <property type="term" value="P:amino sugar metabolic process"/>
    <property type="evidence" value="ECO:0007669"/>
    <property type="project" value="InterPro"/>
</dbReference>
<sequence>MMLGTPDRMAFRGDGLAKIMEKITIKIGKTGTKMAKNEEKLSLAVGLMSGTSCDGVDAALIETDGEGQVRSIASAFRPYEAHEQALLRRALDDAHGMKDRTARPGCLVEAEALVTKAHGEAVAQLLSHDAAKGIKPDVIGFHGQTVWHDPSAGVTVQIGNGQALANATKIPVVHDLRAADVAAGGQGAPLVPIYHKALKACSVIPLQQPLAIVNIGGVANITWISKDGSLIAFDSGPGNALINDWVFSKDGLPMDENGAIAAAGSVDFLGLIGLMGNPYFRKPAPKSLDRNAFDISPIQAMSLEDGAATLTAFTVETLCLGLEHMEIQEGEPAKMVVVCGGGQHNGYMMDQLGEALDSPVMLAGDLGWNGDGLEAEAFGYLAVRSLRQLPLTFPGTTGVKQPQTGGVLSPPV</sequence>
<evidence type="ECO:0000256" key="1">
    <source>
        <dbReference type="ARBA" id="ARBA00023277"/>
    </source>
</evidence>
<dbReference type="GO" id="GO:0016773">
    <property type="term" value="F:phosphotransferase activity, alcohol group as acceptor"/>
    <property type="evidence" value="ECO:0007669"/>
    <property type="project" value="UniProtKB-UniRule"/>
</dbReference>
<dbReference type="UniPathway" id="UPA00343"/>
<comment type="pathway">
    <text evidence="2">Amino-sugar metabolism; 1,6-anhydro-N-acetylmuramate degradation.</text>
</comment>
<keyword evidence="1 2" id="KW-0119">Carbohydrate metabolism</keyword>
<protein>
    <recommendedName>
        <fullName evidence="2">Anhydro-N-acetylmuramic acid kinase</fullName>
        <ecNumber evidence="2">2.7.1.170</ecNumber>
    </recommendedName>
    <alternativeName>
        <fullName evidence="2">AnhMurNAc kinase</fullName>
    </alternativeName>
</protein>
<dbReference type="STRING" id="655353.SAMN04488056_104181"/>
<dbReference type="EC" id="2.7.1.170" evidence="2"/>
<dbReference type="PANTHER" id="PTHR30605">
    <property type="entry name" value="ANHYDRO-N-ACETYLMURAMIC ACID KINASE"/>
    <property type="match status" value="1"/>
</dbReference>
<accession>A0A1I5FSD4</accession>
<dbReference type="GO" id="GO:0009254">
    <property type="term" value="P:peptidoglycan turnover"/>
    <property type="evidence" value="ECO:0007669"/>
    <property type="project" value="UniProtKB-UniRule"/>
</dbReference>
<organism evidence="3 4">
    <name type="scientific">Cohaesibacter marisflavi</name>
    <dbReference type="NCBI Taxonomy" id="655353"/>
    <lineage>
        <taxon>Bacteria</taxon>
        <taxon>Pseudomonadati</taxon>
        <taxon>Pseudomonadota</taxon>
        <taxon>Alphaproteobacteria</taxon>
        <taxon>Hyphomicrobiales</taxon>
        <taxon>Cohaesibacteraceae</taxon>
    </lineage>
</organism>
<name>A0A1I5FSD4_9HYPH</name>
<dbReference type="Gene3D" id="3.30.420.40">
    <property type="match status" value="2"/>
</dbReference>
<proteinExistence type="inferred from homology"/>
<dbReference type="NCBIfam" id="NF007141">
    <property type="entry name" value="PRK09585.1-5"/>
    <property type="match status" value="1"/>
</dbReference>
<comment type="pathway">
    <text evidence="2">Cell wall biogenesis; peptidoglycan recycling.</text>
</comment>
<evidence type="ECO:0000313" key="4">
    <source>
        <dbReference type="Proteomes" id="UP000199236"/>
    </source>
</evidence>
<dbReference type="AlphaFoldDB" id="A0A1I5FSD4"/>
<feature type="binding site" evidence="2">
    <location>
        <begin position="50"/>
        <end position="57"/>
    </location>
    <ligand>
        <name>ATP</name>
        <dbReference type="ChEBI" id="CHEBI:30616"/>
    </ligand>
</feature>
<dbReference type="InterPro" id="IPR005338">
    <property type="entry name" value="Anhydro_N_Ac-Mur_kinase"/>
</dbReference>
<dbReference type="GO" id="GO:0005524">
    <property type="term" value="F:ATP binding"/>
    <property type="evidence" value="ECO:0007669"/>
    <property type="project" value="UniProtKB-UniRule"/>
</dbReference>
<dbReference type="EMBL" id="FOVR01000004">
    <property type="protein sequence ID" value="SFO26539.1"/>
    <property type="molecule type" value="Genomic_DNA"/>
</dbReference>
<keyword evidence="2 3" id="KW-0418">Kinase</keyword>
<dbReference type="SUPFAM" id="SSF53067">
    <property type="entry name" value="Actin-like ATPase domain"/>
    <property type="match status" value="1"/>
</dbReference>